<evidence type="ECO:0000256" key="7">
    <source>
        <dbReference type="HAMAP-Rule" id="MF_00044"/>
    </source>
</evidence>
<dbReference type="InterPro" id="IPR047089">
    <property type="entry name" value="Asp-tRNA-ligase_1_N"/>
</dbReference>
<feature type="site" description="Important for tRNA non-discrimination" evidence="7">
    <location>
        <position position="31"/>
    </location>
</feature>
<evidence type="ECO:0000313" key="9">
    <source>
        <dbReference type="EMBL" id="ADC89895.1"/>
    </source>
</evidence>
<proteinExistence type="inferred from homology"/>
<dbReference type="SUPFAM" id="SSF55681">
    <property type="entry name" value="Class II aaRS and biotin synthetases"/>
    <property type="match status" value="1"/>
</dbReference>
<dbReference type="GO" id="GO:0003676">
    <property type="term" value="F:nucleic acid binding"/>
    <property type="evidence" value="ECO:0007669"/>
    <property type="project" value="InterPro"/>
</dbReference>
<keyword evidence="10" id="KW-1185">Reference proteome</keyword>
<comment type="catalytic activity">
    <reaction evidence="7">
        <text>tRNA(Asx) + L-aspartate + ATP = L-aspartyl-tRNA(Asx) + AMP + diphosphate</text>
        <dbReference type="Rhea" id="RHEA:18349"/>
        <dbReference type="Rhea" id="RHEA-COMP:9710"/>
        <dbReference type="Rhea" id="RHEA-COMP:9711"/>
        <dbReference type="ChEBI" id="CHEBI:29991"/>
        <dbReference type="ChEBI" id="CHEBI:30616"/>
        <dbReference type="ChEBI" id="CHEBI:33019"/>
        <dbReference type="ChEBI" id="CHEBI:78442"/>
        <dbReference type="ChEBI" id="CHEBI:78516"/>
        <dbReference type="ChEBI" id="CHEBI:456215"/>
        <dbReference type="EC" id="6.1.1.23"/>
    </reaction>
</comment>
<feature type="binding site" evidence="7">
    <location>
        <position position="221"/>
    </location>
    <ligand>
        <name>L-aspartate</name>
        <dbReference type="ChEBI" id="CHEBI:29991"/>
    </ligand>
</feature>
<dbReference type="InterPro" id="IPR002312">
    <property type="entry name" value="Asp/Asn-tRNA-synth_IIb"/>
</dbReference>
<dbReference type="GO" id="GO:0050560">
    <property type="term" value="F:aspartate-tRNA(Asn) ligase activity"/>
    <property type="evidence" value="ECO:0007669"/>
    <property type="project" value="UniProtKB-EC"/>
</dbReference>
<reference evidence="10" key="1">
    <citation type="journal article" date="2010" name="Stand. Genomic Sci.">
        <title>Complete genome sequence of Thermocrinis albus type strain (HI 11/12T).</title>
        <authorList>
            <person name="Wirth R."/>
            <person name="Sikorski J."/>
            <person name="Brambilla E."/>
            <person name="Misra M."/>
            <person name="Lapidus A."/>
            <person name="Copeland A."/>
            <person name="Nolan M."/>
            <person name="Lucas S."/>
            <person name="Chen F."/>
            <person name="Tice H."/>
            <person name="Cheng J.F."/>
            <person name="Han C."/>
            <person name="Detter J.C."/>
            <person name="Tapia R."/>
            <person name="Bruce D."/>
            <person name="Goodwin L."/>
            <person name="Pitluck S."/>
            <person name="Pati A."/>
            <person name="Anderson I."/>
            <person name="Ivanova N."/>
            <person name="Mavromatis K."/>
            <person name="Mikhailova N."/>
            <person name="Chen A."/>
            <person name="Palaniappan K."/>
            <person name="Bilek Y."/>
            <person name="Hader T."/>
            <person name="Land M."/>
            <person name="Hauser L."/>
            <person name="Chang Y.J."/>
            <person name="Jeffries C.D."/>
            <person name="Tindall B.J."/>
            <person name="Rohde M."/>
            <person name="Goker M."/>
            <person name="Bristow J."/>
            <person name="Eisen J.A."/>
            <person name="Markowitz V."/>
            <person name="Hugenholtz P."/>
            <person name="Kyrpides N.C."/>
            <person name="Klenk H.P."/>
        </authorList>
    </citation>
    <scope>NUCLEOTIDE SEQUENCE [LARGE SCALE GENOMIC DNA]</scope>
    <source>
        <strain evidence="10">DSM 14484 / JCM 11386 / HI 11/12</strain>
    </source>
</reference>
<evidence type="ECO:0000256" key="1">
    <source>
        <dbReference type="ARBA" id="ARBA00006303"/>
    </source>
</evidence>
<gene>
    <name evidence="7" type="primary">aspS</name>
    <name evidence="9" type="ordered locus">Thal_1263</name>
</gene>
<feature type="domain" description="Aminoacyl-transfer RNA synthetases class-II family profile" evidence="8">
    <location>
        <begin position="150"/>
        <end position="566"/>
    </location>
</feature>
<protein>
    <recommendedName>
        <fullName evidence="7">Aspartate--tRNA(Asp/Asn) ligase</fullName>
        <ecNumber evidence="7">6.1.1.23</ecNumber>
    </recommendedName>
    <alternativeName>
        <fullName evidence="7">Aspartyl-tRNA synthetase</fullName>
        <shortName evidence="7">AspRS</shortName>
    </alternativeName>
    <alternativeName>
        <fullName evidence="7">Non-discriminating aspartyl-tRNA synthetase</fullName>
        <shortName evidence="7">ND-AspRS</shortName>
    </alternativeName>
</protein>
<dbReference type="Pfam" id="PF00152">
    <property type="entry name" value="tRNA-synt_2"/>
    <property type="match status" value="1"/>
</dbReference>
<feature type="binding site" evidence="7">
    <location>
        <position position="447"/>
    </location>
    <ligand>
        <name>L-aspartate</name>
        <dbReference type="ChEBI" id="CHEBI:29991"/>
    </ligand>
</feature>
<comment type="subcellular location">
    <subcellularLocation>
        <location evidence="7">Cytoplasm</location>
    </subcellularLocation>
</comment>
<dbReference type="Proteomes" id="UP000002043">
    <property type="component" value="Chromosome"/>
</dbReference>
<comment type="function">
    <text evidence="7">Aspartyl-tRNA synthetase with relaxed tRNA specificity since it is able to aspartylate not only its cognate tRNA(Asp) but also tRNA(Asn). Reaction proceeds in two steps: L-aspartate is first activated by ATP to form Asp-AMP and then transferred to the acceptor end of tRNA(Asp/Asn).</text>
</comment>
<dbReference type="GO" id="GO:0005737">
    <property type="term" value="C:cytoplasm"/>
    <property type="evidence" value="ECO:0007669"/>
    <property type="project" value="UniProtKB-SubCell"/>
</dbReference>
<dbReference type="GO" id="GO:0005524">
    <property type="term" value="F:ATP binding"/>
    <property type="evidence" value="ECO:0007669"/>
    <property type="project" value="UniProtKB-UniRule"/>
</dbReference>
<keyword evidence="7" id="KW-0963">Cytoplasm</keyword>
<dbReference type="Gene3D" id="2.40.50.140">
    <property type="entry name" value="Nucleic acid-binding proteins"/>
    <property type="match status" value="1"/>
</dbReference>
<dbReference type="InterPro" id="IPR045864">
    <property type="entry name" value="aa-tRNA-synth_II/BPL/LPL"/>
</dbReference>
<evidence type="ECO:0000313" key="10">
    <source>
        <dbReference type="Proteomes" id="UP000002043"/>
    </source>
</evidence>
<evidence type="ECO:0000256" key="5">
    <source>
        <dbReference type="ARBA" id="ARBA00022917"/>
    </source>
</evidence>
<comment type="subunit">
    <text evidence="7">Homodimer.</text>
</comment>
<evidence type="ECO:0000256" key="3">
    <source>
        <dbReference type="ARBA" id="ARBA00022741"/>
    </source>
</evidence>
<comment type="similarity">
    <text evidence="1 7">Belongs to the class-II aminoacyl-tRNA synthetase family. Type 1 subfamily.</text>
</comment>
<dbReference type="PROSITE" id="PS50862">
    <property type="entry name" value="AA_TRNA_LIGASE_II"/>
    <property type="match status" value="1"/>
</dbReference>
<dbReference type="InterPro" id="IPR029351">
    <property type="entry name" value="GAD_dom"/>
</dbReference>
<dbReference type="eggNOG" id="COG0173">
    <property type="taxonomic scope" value="Bacteria"/>
</dbReference>
<dbReference type="GO" id="GO:0004815">
    <property type="term" value="F:aspartate-tRNA ligase activity"/>
    <property type="evidence" value="ECO:0007669"/>
    <property type="project" value="UniProtKB-UniRule"/>
</dbReference>
<keyword evidence="3 7" id="KW-0547">Nucleotide-binding</keyword>
<dbReference type="CDD" id="cd04317">
    <property type="entry name" value="EcAspRS_like_N"/>
    <property type="match status" value="1"/>
</dbReference>
<keyword evidence="4 7" id="KW-0067">ATP-binding</keyword>
<feature type="binding site" evidence="7">
    <location>
        <position position="175"/>
    </location>
    <ligand>
        <name>L-aspartate</name>
        <dbReference type="ChEBI" id="CHEBI:29991"/>
    </ligand>
</feature>
<keyword evidence="2 7" id="KW-0436">Ligase</keyword>
<dbReference type="Pfam" id="PF02938">
    <property type="entry name" value="GAD"/>
    <property type="match status" value="1"/>
</dbReference>
<dbReference type="InterPro" id="IPR047090">
    <property type="entry name" value="AspRS_core"/>
</dbReference>
<evidence type="ECO:0000259" key="8">
    <source>
        <dbReference type="PROSITE" id="PS50862"/>
    </source>
</evidence>
<feature type="binding site" evidence="7">
    <location>
        <begin position="221"/>
        <end position="223"/>
    </location>
    <ligand>
        <name>ATP</name>
        <dbReference type="ChEBI" id="CHEBI:30616"/>
    </ligand>
</feature>
<accession>D3SMB5</accession>
<evidence type="ECO:0000256" key="2">
    <source>
        <dbReference type="ARBA" id="ARBA00022598"/>
    </source>
</evidence>
<dbReference type="HAMAP" id="MF_00044">
    <property type="entry name" value="Asp_tRNA_synth_type1"/>
    <property type="match status" value="1"/>
</dbReference>
<dbReference type="PANTHER" id="PTHR22594:SF5">
    <property type="entry name" value="ASPARTATE--TRNA LIGASE, MITOCHONDRIAL"/>
    <property type="match status" value="1"/>
</dbReference>
<dbReference type="Gene3D" id="3.30.1360.30">
    <property type="entry name" value="GAD-like domain"/>
    <property type="match status" value="1"/>
</dbReference>
<dbReference type="NCBIfam" id="NF001750">
    <property type="entry name" value="PRK00476.1"/>
    <property type="match status" value="1"/>
</dbReference>
<dbReference type="RefSeq" id="WP_012992301.1">
    <property type="nucleotide sequence ID" value="NC_013894.1"/>
</dbReference>
<dbReference type="HOGENOM" id="CLU_014330_3_2_0"/>
<dbReference type="InterPro" id="IPR004524">
    <property type="entry name" value="Asp-tRNA-ligase_1"/>
</dbReference>
<sequence>MKRTKYCGEIGEEDLGREVVLCGWVHRVRNHGGVIFIDLRDREGLVQVVVEESVNPEAYNVADQLRSEYVVCVKGVVRKRPPGTENPKLKTGMYEVVGYEIEVLNTCEPLPFPVEEETPVSEELRLKYRFLDLRRESMKENILFRHRSYQIIRRTLVEKGFVEVETPFLTKSTPEGARDFLVPSRLHPGKFYALPQSPQLFKQVLMVAGIDKYFQIVKCLRDEDLRADRQPEFTQVDIEMSFVDEEDVIQISEELVSNLFKELLGIDLKRPFDRISYAEVMERYGTDKPDRRFGLELVDVSQELKETHFMVFRSVLETGGVVKGMNLKGLSLSRRELDDLTKKAQELGARGLAWIKLEKGKLVSPITKFLTEGETNALLEKMGAEEGDTIVLCADSRDVVNKVLSSLRLQIAKQYGLIDEEKWDILWVVDFPLLEWDQEEGRFVSVHHPFTAPRQEDIPKLEEALRAEDPKDKIKLVSSVKARAYDLVINGEEVGGGSVRIHDPKLQKMIFDLLNISQQEAEEKFGFLLRALRYGAPPHAGIAFGLDRLLAIMRGLDSIRDVIAFPKTQKGVCPLTGAPDYVSPKQLRELHIRPVTE</sequence>
<dbReference type="InterPro" id="IPR004364">
    <property type="entry name" value="Aa-tRNA-synt_II"/>
</dbReference>
<feature type="binding site" evidence="7">
    <location>
        <position position="493"/>
    </location>
    <ligand>
        <name>ATP</name>
        <dbReference type="ChEBI" id="CHEBI:30616"/>
    </ligand>
</feature>
<dbReference type="EMBL" id="CP001931">
    <property type="protein sequence ID" value="ADC89895.1"/>
    <property type="molecule type" value="Genomic_DNA"/>
</dbReference>
<dbReference type="KEGG" id="tal:Thal_1263"/>
<dbReference type="InterPro" id="IPR012340">
    <property type="entry name" value="NA-bd_OB-fold"/>
</dbReference>
<dbReference type="GO" id="GO:0006422">
    <property type="term" value="P:aspartyl-tRNA aminoacylation"/>
    <property type="evidence" value="ECO:0007669"/>
    <property type="project" value="UniProtKB-UniRule"/>
</dbReference>
<dbReference type="NCBIfam" id="TIGR00459">
    <property type="entry name" value="aspS_bact"/>
    <property type="match status" value="1"/>
</dbReference>
<evidence type="ECO:0000256" key="6">
    <source>
        <dbReference type="ARBA" id="ARBA00023146"/>
    </source>
</evidence>
<dbReference type="SUPFAM" id="SSF50249">
    <property type="entry name" value="Nucleic acid-binding proteins"/>
    <property type="match status" value="1"/>
</dbReference>
<dbReference type="InterPro" id="IPR004115">
    <property type="entry name" value="GAD-like_sf"/>
</dbReference>
<feature type="binding site" evidence="7">
    <location>
        <begin position="545"/>
        <end position="548"/>
    </location>
    <ligand>
        <name>ATP</name>
        <dbReference type="ChEBI" id="CHEBI:30616"/>
    </ligand>
</feature>
<keyword evidence="5 7" id="KW-0648">Protein biosynthesis</keyword>
<feature type="region of interest" description="Aspartate" evidence="7">
    <location>
        <begin position="199"/>
        <end position="202"/>
    </location>
</feature>
<name>D3SMB5_THEAH</name>
<dbReference type="STRING" id="638303.Thal_1263"/>
<dbReference type="InterPro" id="IPR004365">
    <property type="entry name" value="NA-bd_OB_tRNA"/>
</dbReference>
<dbReference type="InterPro" id="IPR006195">
    <property type="entry name" value="aa-tRNA-synth_II"/>
</dbReference>
<dbReference type="CDD" id="cd00777">
    <property type="entry name" value="AspRS_core"/>
    <property type="match status" value="1"/>
</dbReference>
<dbReference type="AlphaFoldDB" id="D3SMB5"/>
<dbReference type="Gene3D" id="3.30.930.10">
    <property type="entry name" value="Bira Bifunctional Protein, Domain 2"/>
    <property type="match status" value="1"/>
</dbReference>
<feature type="site" description="Important for tRNA non-discrimination" evidence="7">
    <location>
        <position position="83"/>
    </location>
</feature>
<dbReference type="SUPFAM" id="SSF55261">
    <property type="entry name" value="GAD domain-like"/>
    <property type="match status" value="1"/>
</dbReference>
<dbReference type="Pfam" id="PF01336">
    <property type="entry name" value="tRNA_anti-codon"/>
    <property type="match status" value="1"/>
</dbReference>
<dbReference type="EC" id="6.1.1.23" evidence="7"/>
<organism evidence="9 10">
    <name type="scientific">Thermocrinis albus (strain DSM 14484 / JCM 11386 / HI 11/12)</name>
    <dbReference type="NCBI Taxonomy" id="638303"/>
    <lineage>
        <taxon>Bacteria</taxon>
        <taxon>Pseudomonadati</taxon>
        <taxon>Aquificota</taxon>
        <taxon>Aquificia</taxon>
        <taxon>Aquificales</taxon>
        <taxon>Aquificaceae</taxon>
        <taxon>Thermocrinis</taxon>
    </lineage>
</organism>
<dbReference type="PRINTS" id="PR01042">
    <property type="entry name" value="TRNASYNTHASP"/>
</dbReference>
<dbReference type="PANTHER" id="PTHR22594">
    <property type="entry name" value="ASPARTYL/LYSYL-TRNA SYNTHETASE"/>
    <property type="match status" value="1"/>
</dbReference>
<evidence type="ECO:0000256" key="4">
    <source>
        <dbReference type="ARBA" id="ARBA00022840"/>
    </source>
</evidence>
<feature type="binding site" evidence="7">
    <location>
        <position position="230"/>
    </location>
    <ligand>
        <name>ATP</name>
        <dbReference type="ChEBI" id="CHEBI:30616"/>
    </ligand>
</feature>
<dbReference type="OrthoDB" id="9802326at2"/>
<keyword evidence="6 7" id="KW-0030">Aminoacyl-tRNA synthetase</keyword>
<feature type="binding site" evidence="7">
    <location>
        <position position="500"/>
    </location>
    <ligand>
        <name>L-aspartate</name>
        <dbReference type="ChEBI" id="CHEBI:29991"/>
    </ligand>
</feature>